<organism evidence="2 3">
    <name type="scientific">Sinobacterium caligoides</name>
    <dbReference type="NCBI Taxonomy" id="933926"/>
    <lineage>
        <taxon>Bacteria</taxon>
        <taxon>Pseudomonadati</taxon>
        <taxon>Pseudomonadota</taxon>
        <taxon>Gammaproteobacteria</taxon>
        <taxon>Cellvibrionales</taxon>
        <taxon>Spongiibacteraceae</taxon>
        <taxon>Sinobacterium</taxon>
    </lineage>
</organism>
<dbReference type="InterPro" id="IPR010982">
    <property type="entry name" value="Lambda_DNA-bd_dom_sf"/>
</dbReference>
<dbReference type="SMART" id="SM00530">
    <property type="entry name" value="HTH_XRE"/>
    <property type="match status" value="1"/>
</dbReference>
<sequence>MVKFAGAETFGQVLKALRKAQGLSQMAFAERANTTTRNISNLETGKTTPTRSMVKRLSTCLQSSDQSYSELMRVAGFAYDSHSNNEVEEYQGEVQLAVDLLLSRHSPYPAIVVNRRYEVIQINEGFRAALIFLMGDSYSELKLPISLFNVLFGLDAFNDSFVERERYTRFLIQRVYREQLNNIDSASLINELRSELPHIPDSWWSFDPHYQPSPNLRTDLQILGESYEALGVLQSIGSPHDLGGNSTRVILVYPLNEPAEQLFNSWG</sequence>
<evidence type="ECO:0000313" key="3">
    <source>
        <dbReference type="Proteomes" id="UP000275394"/>
    </source>
</evidence>
<dbReference type="AlphaFoldDB" id="A0A3N2DR74"/>
<dbReference type="PROSITE" id="PS50943">
    <property type="entry name" value="HTH_CROC1"/>
    <property type="match status" value="1"/>
</dbReference>
<dbReference type="SUPFAM" id="SSF47413">
    <property type="entry name" value="lambda repressor-like DNA-binding domains"/>
    <property type="match status" value="1"/>
</dbReference>
<protein>
    <submittedName>
        <fullName evidence="2">Transcriptional regulator with XRE-family HTH domain</fullName>
    </submittedName>
</protein>
<dbReference type="Pfam" id="PF17765">
    <property type="entry name" value="MLTR_LBD"/>
    <property type="match status" value="1"/>
</dbReference>
<dbReference type="Gene3D" id="3.30.450.180">
    <property type="match status" value="1"/>
</dbReference>
<dbReference type="RefSeq" id="WP_123712554.1">
    <property type="nucleotide sequence ID" value="NZ_RKHR01000004.1"/>
</dbReference>
<reference evidence="2 3" key="1">
    <citation type="submission" date="2018-11" db="EMBL/GenBank/DDBJ databases">
        <title>Genomic Encyclopedia of Type Strains, Phase IV (KMG-IV): sequencing the most valuable type-strain genomes for metagenomic binning, comparative biology and taxonomic classification.</title>
        <authorList>
            <person name="Goeker M."/>
        </authorList>
    </citation>
    <scope>NUCLEOTIDE SEQUENCE [LARGE SCALE GENOMIC DNA]</scope>
    <source>
        <strain evidence="2 3">DSM 100316</strain>
    </source>
</reference>
<dbReference type="InterPro" id="IPR001387">
    <property type="entry name" value="Cro/C1-type_HTH"/>
</dbReference>
<proteinExistence type="predicted"/>
<accession>A0A3N2DR74</accession>
<feature type="domain" description="HTH cro/C1-type" evidence="1">
    <location>
        <begin position="14"/>
        <end position="69"/>
    </location>
</feature>
<keyword evidence="3" id="KW-1185">Reference proteome</keyword>
<dbReference type="OrthoDB" id="2959414at2"/>
<dbReference type="GO" id="GO:0003677">
    <property type="term" value="F:DNA binding"/>
    <property type="evidence" value="ECO:0007669"/>
    <property type="project" value="InterPro"/>
</dbReference>
<dbReference type="Pfam" id="PF13560">
    <property type="entry name" value="HTH_31"/>
    <property type="match status" value="1"/>
</dbReference>
<evidence type="ECO:0000313" key="2">
    <source>
        <dbReference type="EMBL" id="ROS01795.1"/>
    </source>
</evidence>
<dbReference type="PANTHER" id="PTHR35010">
    <property type="entry name" value="BLL4672 PROTEIN-RELATED"/>
    <property type="match status" value="1"/>
</dbReference>
<name>A0A3N2DR74_9GAMM</name>
<dbReference type="Gene3D" id="1.10.260.40">
    <property type="entry name" value="lambda repressor-like DNA-binding domains"/>
    <property type="match status" value="1"/>
</dbReference>
<dbReference type="InterPro" id="IPR041413">
    <property type="entry name" value="MLTR_LBD"/>
</dbReference>
<dbReference type="EMBL" id="RKHR01000004">
    <property type="protein sequence ID" value="ROS01795.1"/>
    <property type="molecule type" value="Genomic_DNA"/>
</dbReference>
<dbReference type="Proteomes" id="UP000275394">
    <property type="component" value="Unassembled WGS sequence"/>
</dbReference>
<gene>
    <name evidence="2" type="ORF">EDC56_2243</name>
</gene>
<evidence type="ECO:0000259" key="1">
    <source>
        <dbReference type="PROSITE" id="PS50943"/>
    </source>
</evidence>
<dbReference type="CDD" id="cd00093">
    <property type="entry name" value="HTH_XRE"/>
    <property type="match status" value="1"/>
</dbReference>
<dbReference type="PANTHER" id="PTHR35010:SF4">
    <property type="entry name" value="BLL5781 PROTEIN"/>
    <property type="match status" value="1"/>
</dbReference>
<comment type="caution">
    <text evidence="2">The sequence shown here is derived from an EMBL/GenBank/DDBJ whole genome shotgun (WGS) entry which is preliminary data.</text>
</comment>